<evidence type="ECO:0000256" key="3">
    <source>
        <dbReference type="ARBA" id="ARBA00022806"/>
    </source>
</evidence>
<dbReference type="SUPFAM" id="SSF52540">
    <property type="entry name" value="P-loop containing nucleoside triphosphate hydrolases"/>
    <property type="match status" value="1"/>
</dbReference>
<gene>
    <name evidence="7" type="primary">rho</name>
    <name evidence="11" type="ORF">GCM10007100_26220</name>
</gene>
<accession>A0A918WM08</accession>
<keyword evidence="7" id="KW-0067">ATP-binding</keyword>
<keyword evidence="4 7" id="KW-0694">RNA-binding</keyword>
<dbReference type="InterPro" id="IPR004665">
    <property type="entry name" value="Term_rho"/>
</dbReference>
<dbReference type="GO" id="GO:0008186">
    <property type="term" value="F:ATP-dependent activity, acting on RNA"/>
    <property type="evidence" value="ECO:0007669"/>
    <property type="project" value="InterPro"/>
</dbReference>
<dbReference type="SMART" id="SM00382">
    <property type="entry name" value="AAA"/>
    <property type="match status" value="1"/>
</dbReference>
<feature type="compositionally biased region" description="Basic residues" evidence="9">
    <location>
        <begin position="49"/>
        <end position="92"/>
    </location>
</feature>
<reference evidence="11" key="1">
    <citation type="journal article" date="2014" name="Int. J. Syst. Evol. Microbiol.">
        <title>Complete genome sequence of Corynebacterium casei LMG S-19264T (=DSM 44701T), isolated from a smear-ripened cheese.</title>
        <authorList>
            <consortium name="US DOE Joint Genome Institute (JGI-PGF)"/>
            <person name="Walter F."/>
            <person name="Albersmeier A."/>
            <person name="Kalinowski J."/>
            <person name="Ruckert C."/>
        </authorList>
    </citation>
    <scope>NUCLEOTIDE SEQUENCE</scope>
    <source>
        <strain evidence="11">KCTC 12988</strain>
    </source>
</reference>
<dbReference type="SUPFAM" id="SSF50249">
    <property type="entry name" value="Nucleic acid-binding proteins"/>
    <property type="match status" value="1"/>
</dbReference>
<keyword evidence="12" id="KW-1185">Reference proteome</keyword>
<dbReference type="Pfam" id="PF07497">
    <property type="entry name" value="Rho_RNA_bind"/>
    <property type="match status" value="1"/>
</dbReference>
<organism evidence="11 12">
    <name type="scientific">Roseibacillus persicicus</name>
    <dbReference type="NCBI Taxonomy" id="454148"/>
    <lineage>
        <taxon>Bacteria</taxon>
        <taxon>Pseudomonadati</taxon>
        <taxon>Verrucomicrobiota</taxon>
        <taxon>Verrucomicrobiia</taxon>
        <taxon>Verrucomicrobiales</taxon>
        <taxon>Verrucomicrobiaceae</taxon>
        <taxon>Roseibacillus</taxon>
    </lineage>
</organism>
<keyword evidence="2 7" id="KW-0378">Hydrolase</keyword>
<dbReference type="Pfam" id="PF00006">
    <property type="entry name" value="ATP-synt_ab"/>
    <property type="match status" value="1"/>
</dbReference>
<feature type="binding site" evidence="7">
    <location>
        <position position="399"/>
    </location>
    <ligand>
        <name>ATP</name>
        <dbReference type="ChEBI" id="CHEBI:30616"/>
    </ligand>
</feature>
<feature type="compositionally biased region" description="Basic residues" evidence="9">
    <location>
        <begin position="140"/>
        <end position="150"/>
    </location>
</feature>
<dbReference type="EMBL" id="BMXI01000011">
    <property type="protein sequence ID" value="GHC58089.1"/>
    <property type="molecule type" value="Genomic_DNA"/>
</dbReference>
<dbReference type="InterPro" id="IPR000194">
    <property type="entry name" value="ATPase_F1/V1/A1_a/bsu_nucl-bd"/>
</dbReference>
<evidence type="ECO:0000256" key="5">
    <source>
        <dbReference type="ARBA" id="ARBA00023015"/>
    </source>
</evidence>
<feature type="compositionally biased region" description="Basic and acidic residues" evidence="9">
    <location>
        <begin position="100"/>
        <end position="129"/>
    </location>
</feature>
<comment type="caution">
    <text evidence="11">The sequence shown here is derived from an EMBL/GenBank/DDBJ whole genome shotgun (WGS) entry which is preliminary data.</text>
</comment>
<dbReference type="InterPro" id="IPR003593">
    <property type="entry name" value="AAA+_ATPase"/>
</dbReference>
<dbReference type="GO" id="GO:0005524">
    <property type="term" value="F:ATP binding"/>
    <property type="evidence" value="ECO:0007669"/>
    <property type="project" value="UniProtKB-UniRule"/>
</dbReference>
<dbReference type="AlphaFoldDB" id="A0A918WM08"/>
<dbReference type="PANTHER" id="PTHR46425">
    <property type="entry name" value="TRANSCRIPTION TERMINATION FACTOR RHO"/>
    <property type="match status" value="1"/>
</dbReference>
<dbReference type="GO" id="GO:0016787">
    <property type="term" value="F:hydrolase activity"/>
    <property type="evidence" value="ECO:0007669"/>
    <property type="project" value="UniProtKB-KW"/>
</dbReference>
<feature type="compositionally biased region" description="Basic and acidic residues" evidence="9">
    <location>
        <begin position="160"/>
        <end position="183"/>
    </location>
</feature>
<evidence type="ECO:0000313" key="11">
    <source>
        <dbReference type="EMBL" id="GHC58089.1"/>
    </source>
</evidence>
<dbReference type="PROSITE" id="PS51856">
    <property type="entry name" value="RHO_RNA_BD"/>
    <property type="match status" value="1"/>
</dbReference>
<dbReference type="SMART" id="SM00357">
    <property type="entry name" value="CSP"/>
    <property type="match status" value="1"/>
</dbReference>
<comment type="function">
    <text evidence="7">Facilitates transcription termination by a mechanism that involves Rho binding to the nascent RNA, activation of Rho's RNA-dependent ATPase activity, and release of the mRNA from the DNA template.</text>
</comment>
<dbReference type="NCBIfam" id="NF006886">
    <property type="entry name" value="PRK09376.1"/>
    <property type="match status" value="1"/>
</dbReference>
<name>A0A918WM08_9BACT</name>
<feature type="domain" description="Rho RNA-BD" evidence="10">
    <location>
        <begin position="240"/>
        <end position="312"/>
    </location>
</feature>
<evidence type="ECO:0000313" key="12">
    <source>
        <dbReference type="Proteomes" id="UP000644507"/>
    </source>
</evidence>
<dbReference type="PANTHER" id="PTHR46425:SF1">
    <property type="entry name" value="TRANSCRIPTION TERMINATION FACTOR RHO"/>
    <property type="match status" value="1"/>
</dbReference>
<evidence type="ECO:0000256" key="7">
    <source>
        <dbReference type="HAMAP-Rule" id="MF_01884"/>
    </source>
</evidence>
<dbReference type="InterPro" id="IPR011113">
    <property type="entry name" value="Rho_RNA-bd"/>
</dbReference>
<feature type="region of interest" description="Disordered" evidence="9">
    <location>
        <begin position="24"/>
        <end position="239"/>
    </location>
</feature>
<dbReference type="GO" id="GO:0006353">
    <property type="term" value="P:DNA-templated transcription termination"/>
    <property type="evidence" value="ECO:0007669"/>
    <property type="project" value="UniProtKB-UniRule"/>
</dbReference>
<evidence type="ECO:0000256" key="2">
    <source>
        <dbReference type="ARBA" id="ARBA00022801"/>
    </source>
</evidence>
<feature type="binding site" evidence="7">
    <location>
        <begin position="355"/>
        <end position="360"/>
    </location>
    <ligand>
        <name>ATP</name>
        <dbReference type="ChEBI" id="CHEBI:30616"/>
    </ligand>
</feature>
<keyword evidence="7" id="KW-0547">Nucleotide-binding</keyword>
<dbReference type="EC" id="3.6.4.-" evidence="7"/>
<protein>
    <recommendedName>
        <fullName evidence="7">Transcription termination factor Rho</fullName>
        <ecNumber evidence="7">3.6.4.-</ecNumber>
    </recommendedName>
    <alternativeName>
        <fullName evidence="7">ATP-dependent helicase Rho</fullName>
    </alternativeName>
</protein>
<comment type="similarity">
    <text evidence="7 8">Belongs to the Rho family.</text>
</comment>
<keyword evidence="5 7" id="KW-0805">Transcription regulation</keyword>
<dbReference type="Gene3D" id="2.40.50.140">
    <property type="entry name" value="Nucleic acid-binding proteins"/>
    <property type="match status" value="1"/>
</dbReference>
<proteinExistence type="inferred from homology"/>
<evidence type="ECO:0000256" key="4">
    <source>
        <dbReference type="ARBA" id="ARBA00022884"/>
    </source>
</evidence>
<keyword evidence="1 7" id="KW-0806">Transcription termination</keyword>
<sequence>MAASSLIAVRNSRYTTFNNRLMADEPRDLIQTEFDTNEGESSPAPAKAPARKKAVKKATKATQKVAKKAAKKATKKAAKKASAKKAATRAKKSAPTQEEPAEKSPKTSKKEESREEAPKKIEIQNEKSSAKKSQPIARPAAKKAAKKATRKVLAVPEGMKPPKEKEEPVVEKTIEVKEDDIPRRNGRPMGRVKGGPVGKAAQQDDSNGDRKERGDRRNPKNRDRTDSEGKGKGSKMIGDPYEVTGLLETTPKGFGFLRESKGNYEQSKSDVFVPPDLVQQLALREGQFLSGKAQQGPRGPQMVSIDMINGYSPEDAKSFPHFDELKAIFPTKRIGLETTPERFTTRVLDILAPVGRGQRGLIVSPPRAGKTTLLLHIAEAVQELHSETMHLMVCLVDERPEEVTEFRRQLPDAEIYASSNDEPARNHCRLAELCIERAKRLVEAGQHVFLVMDSITRLARAYNNTMGGSKKGRGRGIQSGGIMAGALEEPRRLFAAARNTKEAGSLTILGTALVQTNSKADEAIFMEFKGTGNMELVLDRRIAEHFVYPAVDLFKSGTRREELLLPEHTLHKINLIRRGLAGHRQIEAMERLLFFLKKFPNNAQMLMEIKG</sequence>
<dbReference type="HAMAP" id="MF_01884">
    <property type="entry name" value="Rho"/>
    <property type="match status" value="1"/>
</dbReference>
<dbReference type="GO" id="GO:0003723">
    <property type="term" value="F:RNA binding"/>
    <property type="evidence" value="ECO:0007669"/>
    <property type="project" value="UniProtKB-UniRule"/>
</dbReference>
<dbReference type="GO" id="GO:0004386">
    <property type="term" value="F:helicase activity"/>
    <property type="evidence" value="ECO:0007669"/>
    <property type="project" value="UniProtKB-UniRule"/>
</dbReference>
<comment type="subunit">
    <text evidence="7">Homohexamer. The homohexamer assembles into an open ring structure.</text>
</comment>
<dbReference type="InterPro" id="IPR011129">
    <property type="entry name" value="CSD"/>
</dbReference>
<evidence type="ECO:0000256" key="9">
    <source>
        <dbReference type="SAM" id="MobiDB-lite"/>
    </source>
</evidence>
<evidence type="ECO:0000256" key="6">
    <source>
        <dbReference type="ARBA" id="ARBA00023163"/>
    </source>
</evidence>
<dbReference type="InterPro" id="IPR012340">
    <property type="entry name" value="NA-bd_OB-fold"/>
</dbReference>
<dbReference type="GO" id="GO:0005829">
    <property type="term" value="C:cytosol"/>
    <property type="evidence" value="ECO:0007669"/>
    <property type="project" value="UniProtKB-ARBA"/>
</dbReference>
<dbReference type="InterPro" id="IPR027417">
    <property type="entry name" value="P-loop_NTPase"/>
</dbReference>
<dbReference type="Gene3D" id="3.40.50.300">
    <property type="entry name" value="P-loop containing nucleotide triphosphate hydrolases"/>
    <property type="match status" value="1"/>
</dbReference>
<reference evidence="11" key="2">
    <citation type="submission" date="2020-09" db="EMBL/GenBank/DDBJ databases">
        <authorList>
            <person name="Sun Q."/>
            <person name="Kim S."/>
        </authorList>
    </citation>
    <scope>NUCLEOTIDE SEQUENCE</scope>
    <source>
        <strain evidence="11">KCTC 12988</strain>
    </source>
</reference>
<dbReference type="Proteomes" id="UP000644507">
    <property type="component" value="Unassembled WGS sequence"/>
</dbReference>
<feature type="binding site" evidence="7">
    <location>
        <begin position="367"/>
        <end position="372"/>
    </location>
    <ligand>
        <name>ATP</name>
        <dbReference type="ChEBI" id="CHEBI:30616"/>
    </ligand>
</feature>
<keyword evidence="3 7" id="KW-0347">Helicase</keyword>
<keyword evidence="6 7" id="KW-0804">Transcription</keyword>
<feature type="compositionally biased region" description="Basic and acidic residues" evidence="9">
    <location>
        <begin position="207"/>
        <end position="231"/>
    </location>
</feature>
<evidence type="ECO:0000259" key="10">
    <source>
        <dbReference type="PROSITE" id="PS51856"/>
    </source>
</evidence>
<comment type="caution">
    <text evidence="7">Lacks conserved residue(s) required for the propagation of feature annotation.</text>
</comment>
<evidence type="ECO:0000256" key="1">
    <source>
        <dbReference type="ARBA" id="ARBA00022472"/>
    </source>
</evidence>
<dbReference type="RefSeq" id="WP_229809518.1">
    <property type="nucleotide sequence ID" value="NZ_BMXI01000011.1"/>
</dbReference>
<evidence type="ECO:0000256" key="8">
    <source>
        <dbReference type="PROSITE-ProRule" id="PRU01203"/>
    </source>
</evidence>